<protein>
    <submittedName>
        <fullName evidence="1">Uncharacterized protein</fullName>
    </submittedName>
</protein>
<reference evidence="2" key="1">
    <citation type="journal article" date="2019" name="Int. J. Syst. Evol. Microbiol.">
        <title>The Global Catalogue of Microorganisms (GCM) 10K type strain sequencing project: providing services to taxonomists for standard genome sequencing and annotation.</title>
        <authorList>
            <consortium name="The Broad Institute Genomics Platform"/>
            <consortium name="The Broad Institute Genome Sequencing Center for Infectious Disease"/>
            <person name="Wu L."/>
            <person name="Ma J."/>
        </authorList>
    </citation>
    <scope>NUCLEOTIDE SEQUENCE [LARGE SCALE GENOMIC DNA]</scope>
    <source>
        <strain evidence="2">JCM 18303</strain>
    </source>
</reference>
<evidence type="ECO:0000313" key="2">
    <source>
        <dbReference type="Proteomes" id="UP001428817"/>
    </source>
</evidence>
<comment type="caution">
    <text evidence="1">The sequence shown here is derived from an EMBL/GenBank/DDBJ whole genome shotgun (WGS) entry which is preliminary data.</text>
</comment>
<name>A0ABP9PIJ8_9PSEU</name>
<accession>A0ABP9PIJ8</accession>
<evidence type="ECO:0000313" key="1">
    <source>
        <dbReference type="EMBL" id="GAA5145480.1"/>
    </source>
</evidence>
<proteinExistence type="predicted"/>
<dbReference type="RefSeq" id="WP_185058616.1">
    <property type="nucleotide sequence ID" value="NZ_BAABJP010000001.1"/>
</dbReference>
<gene>
    <name evidence="1" type="ORF">GCM10023321_03430</name>
</gene>
<dbReference type="EMBL" id="BAABJP010000001">
    <property type="protein sequence ID" value="GAA5145480.1"/>
    <property type="molecule type" value="Genomic_DNA"/>
</dbReference>
<keyword evidence="2" id="KW-1185">Reference proteome</keyword>
<dbReference type="Proteomes" id="UP001428817">
    <property type="component" value="Unassembled WGS sequence"/>
</dbReference>
<organism evidence="1 2">
    <name type="scientific">Pseudonocardia eucalypti</name>
    <dbReference type="NCBI Taxonomy" id="648755"/>
    <lineage>
        <taxon>Bacteria</taxon>
        <taxon>Bacillati</taxon>
        <taxon>Actinomycetota</taxon>
        <taxon>Actinomycetes</taxon>
        <taxon>Pseudonocardiales</taxon>
        <taxon>Pseudonocardiaceae</taxon>
        <taxon>Pseudonocardia</taxon>
    </lineage>
</organism>
<sequence>MGEREAAVEFLLRECADHTGRHGDPDDRPVVVLWSARGSPGSDLLAHLRQIEHWSGPRAYLDSARLPDSHRPHEVANRLALQLGWRVKGFGRAGFPRFLLGMWAARNPLDPDATAGARAARRELIRKLIGNRTELRAWVRDMARVLAEAGGLPGPASEAFGLAVDGLSGLVHTRLLLRRAGMRWYRTGLNLAMIQDAADGLVELSVREFQGNHGWVDEVLCRAFVADLRAAYWAKRWINACPVGAVVLLDNVSIGPAHEFLSTLAAQPGGSGPLLVVAASHRRYPPDAAKRPLVWQPDPLRDASMVRWLAGRDGRGGSRFYPVWVDPVDDVAPISDPAQPEVEATTERLVAHRSLAYSPELRASVAFAYRLTSAHQAGLGMVLDALLRGGPEDDPRRVLGRSSGDGAPPLDEQVMELVLGPRDDHLRQGLVLMAMVVDLSDTSIAPILDLLTPHKIRMIMEFRAGDLWVTYPVEDGRLRAPRLHPFARRAIAHRLAGPGGLPDLGLTWEDVHELLRADARDKRREGVALYHSLALGRVQQVATALTGEFRPGNQERFYRQLTRVTAAPLAVPGQGADANALFGRLCADPAPEPRVSRRLVAALQLHSDPLGDPRHDMCVIVADELLELSRHAGAGARFLYEQHLRFAECSRRWHSIGGSR</sequence>